<dbReference type="EMBL" id="JABFUD020000023">
    <property type="protein sequence ID" value="KAI5061699.1"/>
    <property type="molecule type" value="Genomic_DNA"/>
</dbReference>
<dbReference type="Proteomes" id="UP000886520">
    <property type="component" value="Chromosome 23"/>
</dbReference>
<reference evidence="1" key="1">
    <citation type="submission" date="2021-01" db="EMBL/GenBank/DDBJ databases">
        <title>Adiantum capillus-veneris genome.</title>
        <authorList>
            <person name="Fang Y."/>
            <person name="Liao Q."/>
        </authorList>
    </citation>
    <scope>NUCLEOTIDE SEQUENCE</scope>
    <source>
        <strain evidence="1">H3</strain>
        <tissue evidence="1">Leaf</tissue>
    </source>
</reference>
<sequence length="134" mass="14771">MLTKEECVNEEDWGFNDPVIDVDDESPILVVKAMARIQDIRGCVPAPVPLEEPTNEVLSVFALDDWMPQVGAMLLMDLLIKVVMQATLCRLLQVVFFKDGDAMEISLDNGWETQGVEAMQGVHVCFGCGDGPCI</sequence>
<evidence type="ECO:0000313" key="2">
    <source>
        <dbReference type="Proteomes" id="UP000886520"/>
    </source>
</evidence>
<name>A0A9D4U4Y9_ADICA</name>
<evidence type="ECO:0000313" key="1">
    <source>
        <dbReference type="EMBL" id="KAI5061699.1"/>
    </source>
</evidence>
<organism evidence="1 2">
    <name type="scientific">Adiantum capillus-veneris</name>
    <name type="common">Maidenhair fern</name>
    <dbReference type="NCBI Taxonomy" id="13818"/>
    <lineage>
        <taxon>Eukaryota</taxon>
        <taxon>Viridiplantae</taxon>
        <taxon>Streptophyta</taxon>
        <taxon>Embryophyta</taxon>
        <taxon>Tracheophyta</taxon>
        <taxon>Polypodiopsida</taxon>
        <taxon>Polypodiidae</taxon>
        <taxon>Polypodiales</taxon>
        <taxon>Pteridineae</taxon>
        <taxon>Pteridaceae</taxon>
        <taxon>Vittarioideae</taxon>
        <taxon>Adiantum</taxon>
    </lineage>
</organism>
<dbReference type="AlphaFoldDB" id="A0A9D4U4Y9"/>
<protein>
    <submittedName>
        <fullName evidence="1">Uncharacterized protein</fullName>
    </submittedName>
</protein>
<proteinExistence type="predicted"/>
<comment type="caution">
    <text evidence="1">The sequence shown here is derived from an EMBL/GenBank/DDBJ whole genome shotgun (WGS) entry which is preliminary data.</text>
</comment>
<gene>
    <name evidence="1" type="ORF">GOP47_0024204</name>
</gene>
<accession>A0A9D4U4Y9</accession>
<keyword evidence="2" id="KW-1185">Reference proteome</keyword>